<feature type="non-terminal residue" evidence="1">
    <location>
        <position position="1"/>
    </location>
</feature>
<dbReference type="Proteomes" id="UP001207468">
    <property type="component" value="Unassembled WGS sequence"/>
</dbReference>
<proteinExistence type="predicted"/>
<evidence type="ECO:0000313" key="1">
    <source>
        <dbReference type="EMBL" id="KAI9451579.1"/>
    </source>
</evidence>
<sequence length="80" mass="9098">IEVWGVMRTCFLTWGMGASPAWRLARGVASMVQNLFGTWPPRALTTLFSARPAMDRLVYSVECWERSYLQDLNDRVSISA</sequence>
<comment type="caution">
    <text evidence="1">The sequence shown here is derived from an EMBL/GenBank/DDBJ whole genome shotgun (WGS) entry which is preliminary data.</text>
</comment>
<keyword evidence="2" id="KW-1185">Reference proteome</keyword>
<gene>
    <name evidence="1" type="ORF">F5148DRAFT_1239056</name>
</gene>
<protein>
    <submittedName>
        <fullName evidence="1">Uncharacterized protein</fullName>
    </submittedName>
</protein>
<organism evidence="1 2">
    <name type="scientific">Russula earlei</name>
    <dbReference type="NCBI Taxonomy" id="71964"/>
    <lineage>
        <taxon>Eukaryota</taxon>
        <taxon>Fungi</taxon>
        <taxon>Dikarya</taxon>
        <taxon>Basidiomycota</taxon>
        <taxon>Agaricomycotina</taxon>
        <taxon>Agaricomycetes</taxon>
        <taxon>Russulales</taxon>
        <taxon>Russulaceae</taxon>
        <taxon>Russula</taxon>
    </lineage>
</organism>
<dbReference type="EMBL" id="JAGFNK010000369">
    <property type="protein sequence ID" value="KAI9451579.1"/>
    <property type="molecule type" value="Genomic_DNA"/>
</dbReference>
<reference evidence="1" key="1">
    <citation type="submission" date="2021-03" db="EMBL/GenBank/DDBJ databases">
        <title>Evolutionary priming and transition to the ectomycorrhizal habit in an iconic lineage of mushroom-forming fungi: is preadaptation a requirement?</title>
        <authorList>
            <consortium name="DOE Joint Genome Institute"/>
            <person name="Looney B.P."/>
            <person name="Miyauchi S."/>
            <person name="Morin E."/>
            <person name="Drula E."/>
            <person name="Courty P.E."/>
            <person name="Chicoki N."/>
            <person name="Fauchery L."/>
            <person name="Kohler A."/>
            <person name="Kuo A."/>
            <person name="LaButti K."/>
            <person name="Pangilinan J."/>
            <person name="Lipzen A."/>
            <person name="Riley R."/>
            <person name="Andreopoulos W."/>
            <person name="He G."/>
            <person name="Johnson J."/>
            <person name="Barry K.W."/>
            <person name="Grigoriev I.V."/>
            <person name="Nagy L."/>
            <person name="Hibbett D."/>
            <person name="Henrissat B."/>
            <person name="Matheny P.B."/>
            <person name="Labbe J."/>
            <person name="Martin A.F."/>
        </authorList>
    </citation>
    <scope>NUCLEOTIDE SEQUENCE</scope>
    <source>
        <strain evidence="1">BPL698</strain>
    </source>
</reference>
<evidence type="ECO:0000313" key="2">
    <source>
        <dbReference type="Proteomes" id="UP001207468"/>
    </source>
</evidence>
<name>A0ACC0TWY1_9AGAM</name>
<accession>A0ACC0TWY1</accession>